<dbReference type="Proteomes" id="UP000198571">
    <property type="component" value="Unassembled WGS sequence"/>
</dbReference>
<keyword evidence="2" id="KW-0472">Membrane</keyword>
<feature type="compositionally biased region" description="Basic and acidic residues" evidence="1">
    <location>
        <begin position="99"/>
        <end position="116"/>
    </location>
</feature>
<dbReference type="AlphaFoldDB" id="A0A1H9SHS6"/>
<dbReference type="OrthoDB" id="6400183at2"/>
<keyword evidence="2" id="KW-1133">Transmembrane helix</keyword>
<reference evidence="4" key="1">
    <citation type="submission" date="2016-10" db="EMBL/GenBank/DDBJ databases">
        <authorList>
            <person name="Varghese N."/>
            <person name="Submissions S."/>
        </authorList>
    </citation>
    <scope>NUCLEOTIDE SEQUENCE [LARGE SCALE GENOMIC DNA]</scope>
    <source>
        <strain evidence="4">S9</strain>
    </source>
</reference>
<feature type="region of interest" description="Disordered" evidence="1">
    <location>
        <begin position="77"/>
        <end position="129"/>
    </location>
</feature>
<organism evidence="3 4">
    <name type="scientific">Salipaludibacillus aurantiacus</name>
    <dbReference type="NCBI Taxonomy" id="1601833"/>
    <lineage>
        <taxon>Bacteria</taxon>
        <taxon>Bacillati</taxon>
        <taxon>Bacillota</taxon>
        <taxon>Bacilli</taxon>
        <taxon>Bacillales</taxon>
        <taxon>Bacillaceae</taxon>
    </lineage>
</organism>
<evidence type="ECO:0000313" key="3">
    <source>
        <dbReference type="EMBL" id="SER84522.1"/>
    </source>
</evidence>
<proteinExistence type="predicted"/>
<feature type="transmembrane region" description="Helical" evidence="2">
    <location>
        <begin position="6"/>
        <end position="30"/>
    </location>
</feature>
<dbReference type="InterPro" id="IPR009577">
    <property type="entry name" value="Sm_multidrug_ex"/>
</dbReference>
<keyword evidence="2" id="KW-0812">Transmembrane</keyword>
<dbReference type="Pfam" id="PF06695">
    <property type="entry name" value="Sm_multidrug_ex"/>
    <property type="match status" value="1"/>
</dbReference>
<evidence type="ECO:0000313" key="4">
    <source>
        <dbReference type="Proteomes" id="UP000198571"/>
    </source>
</evidence>
<feature type="transmembrane region" description="Helical" evidence="2">
    <location>
        <begin position="174"/>
        <end position="194"/>
    </location>
</feature>
<feature type="transmembrane region" description="Helical" evidence="2">
    <location>
        <begin position="37"/>
        <end position="58"/>
    </location>
</feature>
<keyword evidence="4" id="KW-1185">Reference proteome</keyword>
<feature type="compositionally biased region" description="Basic and acidic residues" evidence="1">
    <location>
        <begin position="79"/>
        <end position="91"/>
    </location>
</feature>
<name>A0A1H9SHS6_9BACI</name>
<gene>
    <name evidence="3" type="ORF">SAMN05518684_104229</name>
</gene>
<feature type="transmembrane region" description="Helical" evidence="2">
    <location>
        <begin position="139"/>
        <end position="162"/>
    </location>
</feature>
<feature type="compositionally biased region" description="Basic residues" evidence="1">
    <location>
        <begin position="117"/>
        <end position="128"/>
    </location>
</feature>
<dbReference type="STRING" id="1601833.SAMN05518684_104229"/>
<sequence>MVELLWQYFLIFIMAATPWLEILIVIPIGIGMGLDPFWVGFISFAGNFLPILLIIYSLKWFQRTKWYKQWKARRRRKKEQKELKKREERAVTENQDQEAAGHSDQPDTRDIRDVRHAPRPPKKARRTRKEQAASIFHKYGLPGLAILGPAVTGIHLAAVIALSLKADQHKTTAWMGGSLVVWTIILTAASYYGIDWVTNLFS</sequence>
<dbReference type="EMBL" id="FOGT01000004">
    <property type="protein sequence ID" value="SER84522.1"/>
    <property type="molecule type" value="Genomic_DNA"/>
</dbReference>
<protein>
    <submittedName>
        <fullName evidence="3">Putative small multi-drug export protein</fullName>
    </submittedName>
</protein>
<dbReference type="RefSeq" id="WP_093049115.1">
    <property type="nucleotide sequence ID" value="NZ_FOGT01000004.1"/>
</dbReference>
<evidence type="ECO:0000256" key="1">
    <source>
        <dbReference type="SAM" id="MobiDB-lite"/>
    </source>
</evidence>
<accession>A0A1H9SHS6</accession>
<evidence type="ECO:0000256" key="2">
    <source>
        <dbReference type="SAM" id="Phobius"/>
    </source>
</evidence>